<dbReference type="PANTHER" id="PTHR40641:SF2">
    <property type="entry name" value="INVOLUCRIN REPEAT PROTEIN"/>
    <property type="match status" value="1"/>
</dbReference>
<reference evidence="2" key="1">
    <citation type="journal article" date="2020" name="Stud. Mycol.">
        <title>101 Dothideomycetes genomes: a test case for predicting lifestyles and emergence of pathogens.</title>
        <authorList>
            <person name="Haridas S."/>
            <person name="Albert R."/>
            <person name="Binder M."/>
            <person name="Bloem J."/>
            <person name="Labutti K."/>
            <person name="Salamov A."/>
            <person name="Andreopoulos B."/>
            <person name="Baker S."/>
            <person name="Barry K."/>
            <person name="Bills G."/>
            <person name="Bluhm B."/>
            <person name="Cannon C."/>
            <person name="Castanera R."/>
            <person name="Culley D."/>
            <person name="Daum C."/>
            <person name="Ezra D."/>
            <person name="Gonzalez J."/>
            <person name="Henrissat B."/>
            <person name="Kuo A."/>
            <person name="Liang C."/>
            <person name="Lipzen A."/>
            <person name="Lutzoni F."/>
            <person name="Magnuson J."/>
            <person name="Mondo S."/>
            <person name="Nolan M."/>
            <person name="Ohm R."/>
            <person name="Pangilinan J."/>
            <person name="Park H.-J."/>
            <person name="Ramirez L."/>
            <person name="Alfaro M."/>
            <person name="Sun H."/>
            <person name="Tritt A."/>
            <person name="Yoshinaga Y."/>
            <person name="Zwiers L.-H."/>
            <person name="Turgeon B."/>
            <person name="Goodwin S."/>
            <person name="Spatafora J."/>
            <person name="Crous P."/>
            <person name="Grigoriev I."/>
        </authorList>
    </citation>
    <scope>NUCLEOTIDE SEQUENCE</scope>
    <source>
        <strain evidence="2">CBS 133067</strain>
    </source>
</reference>
<feature type="region of interest" description="Disordered" evidence="1">
    <location>
        <begin position="1"/>
        <end position="25"/>
    </location>
</feature>
<evidence type="ECO:0000313" key="2">
    <source>
        <dbReference type="EMBL" id="KAF2102345.1"/>
    </source>
</evidence>
<name>A0A9P4IN93_9PEZI</name>
<evidence type="ECO:0000256" key="1">
    <source>
        <dbReference type="SAM" id="MobiDB-lite"/>
    </source>
</evidence>
<organism evidence="2 3">
    <name type="scientific">Rhizodiscina lignyota</name>
    <dbReference type="NCBI Taxonomy" id="1504668"/>
    <lineage>
        <taxon>Eukaryota</taxon>
        <taxon>Fungi</taxon>
        <taxon>Dikarya</taxon>
        <taxon>Ascomycota</taxon>
        <taxon>Pezizomycotina</taxon>
        <taxon>Dothideomycetes</taxon>
        <taxon>Pleosporomycetidae</taxon>
        <taxon>Aulographales</taxon>
        <taxon>Rhizodiscinaceae</taxon>
        <taxon>Rhizodiscina</taxon>
    </lineage>
</organism>
<gene>
    <name evidence="2" type="ORF">NA57DRAFT_64844</name>
</gene>
<protein>
    <submittedName>
        <fullName evidence="2">Uncharacterized protein</fullName>
    </submittedName>
</protein>
<dbReference type="InterPro" id="IPR053268">
    <property type="entry name" value="Woronin_anchor"/>
</dbReference>
<sequence length="497" mass="56808">MDLESKLDQISSENRALQDSISKAEHQAQLASQQIDVHAQSIRQATDEVRARDLQLSEKDADIAQAKTLLAAMQQELARLKQENEQFGESHRSFEADAEGKFAALEVEHAKTHQSWQESTRELDDLRNEHEQLRNQHAELSSGLEEVVRQEIANALADRNEEIRRLNEELESAMGQIKMLQQQILESKQGETFLSVRDEDYFDSACQQLCQHVQQWVLRFSKVSDKLNEREKLEDRLDSAVLDGTDVDLLLADRIKRRDVFMSLVMSMLWEHIFTRYLFGMDREQRQKLKTLEKTLTEVGPRRAVAQWRAITLTLLSKRPQFQSQRADDTEAVMWAIYTTLATLLPPEAKEQPRLQDSLRNIIRLAVDLAIEMRTQRAEYIMMPPLQPEYDTNGDLVQKVHFNASLMNERSGDTTSNEELEQRGAVVKILLFPLVVKKGDDLGEGEDEIVICPAQVLVAKPRSDKKVVRVLSGAMEIDPRKSTQSILPPESVAMSGI</sequence>
<dbReference type="Proteomes" id="UP000799772">
    <property type="component" value="Unassembled WGS sequence"/>
</dbReference>
<comment type="caution">
    <text evidence="2">The sequence shown here is derived from an EMBL/GenBank/DDBJ whole genome shotgun (WGS) entry which is preliminary data.</text>
</comment>
<evidence type="ECO:0000313" key="3">
    <source>
        <dbReference type="Proteomes" id="UP000799772"/>
    </source>
</evidence>
<dbReference type="PANTHER" id="PTHR40641">
    <property type="entry name" value="INVOLUCRIN REPEAT PROTEIN (AFU_ORTHOLOGUE AFUA_2G08060)"/>
    <property type="match status" value="1"/>
</dbReference>
<accession>A0A9P4IN93</accession>
<dbReference type="AlphaFoldDB" id="A0A9P4IN93"/>
<feature type="compositionally biased region" description="Polar residues" evidence="1">
    <location>
        <begin position="8"/>
        <end position="21"/>
    </location>
</feature>
<dbReference type="EMBL" id="ML978123">
    <property type="protein sequence ID" value="KAF2102345.1"/>
    <property type="molecule type" value="Genomic_DNA"/>
</dbReference>
<proteinExistence type="predicted"/>
<dbReference type="OrthoDB" id="5365701at2759"/>
<keyword evidence="3" id="KW-1185">Reference proteome</keyword>